<dbReference type="Proteomes" id="UP000177369">
    <property type="component" value="Unassembled WGS sequence"/>
</dbReference>
<evidence type="ECO:0000313" key="1">
    <source>
        <dbReference type="EMBL" id="OGD88941.1"/>
    </source>
</evidence>
<proteinExistence type="predicted"/>
<gene>
    <name evidence="1" type="ORF">A3D04_01965</name>
</gene>
<evidence type="ECO:0000313" key="2">
    <source>
        <dbReference type="Proteomes" id="UP000177369"/>
    </source>
</evidence>
<sequence>MSTEAPATQERTIIEVEYGKRTWGFHREPEMSMHEWGYVTVDWPLTVEHPVVVYYKQGETSKTPHTLEIQNAFSEWEVGNTNTPQIKGNKNAIIPVWSEELNPETGELTISSKSVNQAIIDLVVKAKPVLIENPSMEELGLK</sequence>
<dbReference type="AlphaFoldDB" id="A0A1F5GAP2"/>
<accession>A0A1F5GAP2</accession>
<name>A0A1F5GAP2_9BACT</name>
<reference evidence="1 2" key="1">
    <citation type="journal article" date="2016" name="Nat. Commun.">
        <title>Thousands of microbial genomes shed light on interconnected biogeochemical processes in an aquifer system.</title>
        <authorList>
            <person name="Anantharaman K."/>
            <person name="Brown C.T."/>
            <person name="Hug L.A."/>
            <person name="Sharon I."/>
            <person name="Castelle C.J."/>
            <person name="Probst A.J."/>
            <person name="Thomas B.C."/>
            <person name="Singh A."/>
            <person name="Wilkins M.J."/>
            <person name="Karaoz U."/>
            <person name="Brodie E.L."/>
            <person name="Williams K.H."/>
            <person name="Hubbard S.S."/>
            <person name="Banfield J.F."/>
        </authorList>
    </citation>
    <scope>NUCLEOTIDE SEQUENCE [LARGE SCALE GENOMIC DNA]</scope>
</reference>
<dbReference type="STRING" id="1797714.A3D04_01965"/>
<protein>
    <submittedName>
        <fullName evidence="1">Uncharacterized protein</fullName>
    </submittedName>
</protein>
<dbReference type="EMBL" id="MFBD01000016">
    <property type="protein sequence ID" value="OGD88941.1"/>
    <property type="molecule type" value="Genomic_DNA"/>
</dbReference>
<organism evidence="1 2">
    <name type="scientific">Candidatus Curtissbacteria bacterium RIFCSPHIGHO2_02_FULL_40_16b</name>
    <dbReference type="NCBI Taxonomy" id="1797714"/>
    <lineage>
        <taxon>Bacteria</taxon>
        <taxon>Candidatus Curtissiibacteriota</taxon>
    </lineage>
</organism>
<comment type="caution">
    <text evidence="1">The sequence shown here is derived from an EMBL/GenBank/DDBJ whole genome shotgun (WGS) entry which is preliminary data.</text>
</comment>